<feature type="chain" id="PRO_5033021336" evidence="1">
    <location>
        <begin position="24"/>
        <end position="337"/>
    </location>
</feature>
<keyword evidence="4" id="KW-1185">Reference proteome</keyword>
<dbReference type="Pfam" id="PF06259">
    <property type="entry name" value="Abhydrolase_8"/>
    <property type="match status" value="1"/>
</dbReference>
<protein>
    <submittedName>
        <fullName evidence="3">Pimeloyl-ACP methyl ester carboxylesterase</fullName>
    </submittedName>
</protein>
<dbReference type="EMBL" id="JACHGT010000008">
    <property type="protein sequence ID" value="MBB6036366.1"/>
    <property type="molecule type" value="Genomic_DNA"/>
</dbReference>
<organism evidence="3 4">
    <name type="scientific">Phytomonospora endophytica</name>
    <dbReference type="NCBI Taxonomy" id="714109"/>
    <lineage>
        <taxon>Bacteria</taxon>
        <taxon>Bacillati</taxon>
        <taxon>Actinomycetota</taxon>
        <taxon>Actinomycetes</taxon>
        <taxon>Micromonosporales</taxon>
        <taxon>Micromonosporaceae</taxon>
        <taxon>Phytomonospora</taxon>
    </lineage>
</organism>
<dbReference type="InterPro" id="IPR010427">
    <property type="entry name" value="DUF1023"/>
</dbReference>
<proteinExistence type="predicted"/>
<feature type="domain" description="DUF1023" evidence="2">
    <location>
        <begin position="107"/>
        <end position="284"/>
    </location>
</feature>
<dbReference type="AlphaFoldDB" id="A0A841FJK5"/>
<evidence type="ECO:0000259" key="2">
    <source>
        <dbReference type="Pfam" id="PF06259"/>
    </source>
</evidence>
<dbReference type="Proteomes" id="UP000548476">
    <property type="component" value="Unassembled WGS sequence"/>
</dbReference>
<dbReference type="RefSeq" id="WP_184789184.1">
    <property type="nucleotide sequence ID" value="NZ_BONT01000046.1"/>
</dbReference>
<comment type="caution">
    <text evidence="3">The sequence shown here is derived from an EMBL/GenBank/DDBJ whole genome shotgun (WGS) entry which is preliminary data.</text>
</comment>
<evidence type="ECO:0000313" key="3">
    <source>
        <dbReference type="EMBL" id="MBB6036366.1"/>
    </source>
</evidence>
<name>A0A841FJK5_9ACTN</name>
<reference evidence="3 4" key="1">
    <citation type="submission" date="2020-08" db="EMBL/GenBank/DDBJ databases">
        <title>Genomic Encyclopedia of Type Strains, Phase IV (KMG-IV): sequencing the most valuable type-strain genomes for metagenomic binning, comparative biology and taxonomic classification.</title>
        <authorList>
            <person name="Goeker M."/>
        </authorList>
    </citation>
    <scope>NUCLEOTIDE SEQUENCE [LARGE SCALE GENOMIC DNA]</scope>
    <source>
        <strain evidence="3 4">YIM 65646</strain>
    </source>
</reference>
<accession>A0A841FJK5</accession>
<evidence type="ECO:0000313" key="4">
    <source>
        <dbReference type="Proteomes" id="UP000548476"/>
    </source>
</evidence>
<keyword evidence="1" id="KW-0732">Signal</keyword>
<gene>
    <name evidence="3" type="ORF">HNR73_004234</name>
</gene>
<dbReference type="SUPFAM" id="SSF53474">
    <property type="entry name" value="alpha/beta-Hydrolases"/>
    <property type="match status" value="1"/>
</dbReference>
<evidence type="ECO:0000256" key="1">
    <source>
        <dbReference type="SAM" id="SignalP"/>
    </source>
</evidence>
<feature type="signal peptide" evidence="1">
    <location>
        <begin position="1"/>
        <end position="23"/>
    </location>
</feature>
<dbReference type="InterPro" id="IPR029058">
    <property type="entry name" value="AB_hydrolase_fold"/>
</dbReference>
<dbReference type="Gene3D" id="3.40.50.1820">
    <property type="entry name" value="alpha/beta hydrolase"/>
    <property type="match status" value="1"/>
</dbReference>
<sequence>MTRLFARIALGLLAFGLWPTSTAPYEPPGTAAWPANTVDGLATPDPVTASPAEVAAFFAAVSPETAAGLAREHPGVVGNLDGVPLALRYEANERSAGLPGRQLLAYDPRGDGRIAEVVGDLATAERIAVIVPGVDTTLANFHDGLGGKQQRSPLWQARQVFESAADDELAVIAWLGYDAPENGGIDTISAVRSDRAESGGDSLTRFLDGLAISRPQATVTVIGHSYGSTVAAYAAPAFPTQVTDLVALGSPGMDVDTAADLDTGARVWAGLAGDDPITKVPDLRVLGLGHGEDPADPEFGALALDTSGNAGHDGYFVPGTTALRGITTIIESHRSAA</sequence>